<comment type="caution">
    <text evidence="2">The sequence shown here is derived from an EMBL/GenBank/DDBJ whole genome shotgun (WGS) entry which is preliminary data.</text>
</comment>
<accession>A0A0G2J583</accession>
<dbReference type="Proteomes" id="UP000035067">
    <property type="component" value="Unassembled WGS sequence"/>
</dbReference>
<reference evidence="2 3" key="1">
    <citation type="submission" date="2015-01" db="EMBL/GenBank/DDBJ databases">
        <title>Lifestyle Evolution in Cyanobacterial Symbionts of Sponges.</title>
        <authorList>
            <person name="Burgsdorf I."/>
            <person name="Slaby B.M."/>
            <person name="Handley K.M."/>
            <person name="Haber M."/>
            <person name="Blom J."/>
            <person name="Marshall C.W."/>
            <person name="Gilbert J.A."/>
            <person name="Hentschel U."/>
            <person name="Steindler L."/>
        </authorList>
    </citation>
    <scope>NUCLEOTIDE SEQUENCE [LARGE SCALE GENOMIC DNA]</scope>
    <source>
        <strain evidence="2">SP3</strain>
    </source>
</reference>
<dbReference type="PATRIC" id="fig|1604020.3.peg.2429"/>
<dbReference type="EMBL" id="JXQG01000013">
    <property type="protein sequence ID" value="KKZ12717.1"/>
    <property type="molecule type" value="Genomic_DNA"/>
</dbReference>
<sequence length="268" mass="27867">MGRSEDLQGPLALLAQRQQPGLITLAIQTGHPSHSGSSETCRRQTLFHSSLQNCLMGMALATQAQPEHRWMPVGRRSGGGAMADVQPGLTRGQRVCRLQAYGCSRGAPGPGATLLNQSHALSPSKGFHQLIPSPQAPLPAQAGAETIQSQQPGTTAIAATPHFSTAEGCHGRRPLVPMPPMAPQQGDHMPAAALQKQYGWISMFVLEQGSKAAEQGAAGHGSHQELQPGPAGGQEVGQAAGKTGHPTPVCGSDKGSRGRHLVQEATVP</sequence>
<evidence type="ECO:0000256" key="1">
    <source>
        <dbReference type="SAM" id="MobiDB-lite"/>
    </source>
</evidence>
<organism evidence="2 3">
    <name type="scientific">Candidatus Synechococcus spongiarum SP3</name>
    <dbReference type="NCBI Taxonomy" id="1604020"/>
    <lineage>
        <taxon>Bacteria</taxon>
        <taxon>Bacillati</taxon>
        <taxon>Cyanobacteriota</taxon>
        <taxon>Cyanophyceae</taxon>
        <taxon>Synechococcales</taxon>
        <taxon>Synechococcaceae</taxon>
        <taxon>Synechococcus</taxon>
    </lineage>
</organism>
<proteinExistence type="predicted"/>
<feature type="region of interest" description="Disordered" evidence="1">
    <location>
        <begin position="212"/>
        <end position="268"/>
    </location>
</feature>
<gene>
    <name evidence="2" type="ORF">TE42_03370</name>
</gene>
<protein>
    <submittedName>
        <fullName evidence="2">Uncharacterized protein</fullName>
    </submittedName>
</protein>
<name>A0A0G2J583_9SYNE</name>
<evidence type="ECO:0000313" key="3">
    <source>
        <dbReference type="Proteomes" id="UP000035067"/>
    </source>
</evidence>
<dbReference type="AlphaFoldDB" id="A0A0G2J583"/>
<evidence type="ECO:0000313" key="2">
    <source>
        <dbReference type="EMBL" id="KKZ12717.1"/>
    </source>
</evidence>